<sequence length="262" mass="29384">VMPDWHARVNLVSADPYRYYGATIGLLDRLEFNGRLTEITTLGGLPGQRYYRDRSIDLKLLLFKEKDWLPSIAIGSTDIQGTGLFTSRYLVFSKIFRPFDLTLGLGQGILGGEITSGMGGGFVRDFLLGGTMQPRLFGGIEFHATEALSLVGEYSSLDYEELRGSTREEWPINLGLKYRLTDHLQTSLSWQKGEEISFGLSLTFPFEPEGLLPWKREPFYTPTEKVRLEAYLAENDALAYLVADHVSRAGFNGVRAAVKRNA</sequence>
<accession>X0WAQ3</accession>
<evidence type="ECO:0000313" key="1">
    <source>
        <dbReference type="EMBL" id="GAG20297.1"/>
    </source>
</evidence>
<organism evidence="1">
    <name type="scientific">marine sediment metagenome</name>
    <dbReference type="NCBI Taxonomy" id="412755"/>
    <lineage>
        <taxon>unclassified sequences</taxon>
        <taxon>metagenomes</taxon>
        <taxon>ecological metagenomes</taxon>
    </lineage>
</organism>
<reference evidence="1" key="1">
    <citation type="journal article" date="2014" name="Front. Microbiol.">
        <title>High frequency of phylogenetically diverse reductive dehalogenase-homologous genes in deep subseafloor sedimentary metagenomes.</title>
        <authorList>
            <person name="Kawai M."/>
            <person name="Futagami T."/>
            <person name="Toyoda A."/>
            <person name="Takaki Y."/>
            <person name="Nishi S."/>
            <person name="Hori S."/>
            <person name="Arai W."/>
            <person name="Tsubouchi T."/>
            <person name="Morono Y."/>
            <person name="Uchiyama I."/>
            <person name="Ito T."/>
            <person name="Fujiyama A."/>
            <person name="Inagaki F."/>
            <person name="Takami H."/>
        </authorList>
    </citation>
    <scope>NUCLEOTIDE SEQUENCE</scope>
    <source>
        <strain evidence="1">Expedition CK06-06</strain>
    </source>
</reference>
<name>X0WAQ3_9ZZZZ</name>
<dbReference type="AlphaFoldDB" id="X0WAQ3"/>
<feature type="non-terminal residue" evidence="1">
    <location>
        <position position="1"/>
    </location>
</feature>
<dbReference type="Pfam" id="PF06082">
    <property type="entry name" value="YjbH"/>
    <property type="match status" value="1"/>
</dbReference>
<comment type="caution">
    <text evidence="1">The sequence shown here is derived from an EMBL/GenBank/DDBJ whole genome shotgun (WGS) entry which is preliminary data.</text>
</comment>
<dbReference type="InterPro" id="IPR010344">
    <property type="entry name" value="YbjH"/>
</dbReference>
<dbReference type="EMBL" id="BARS01031627">
    <property type="protein sequence ID" value="GAG20297.1"/>
    <property type="molecule type" value="Genomic_DNA"/>
</dbReference>
<protein>
    <submittedName>
        <fullName evidence="1">Uncharacterized protein</fullName>
    </submittedName>
</protein>
<feature type="non-terminal residue" evidence="1">
    <location>
        <position position="262"/>
    </location>
</feature>
<proteinExistence type="predicted"/>
<gene>
    <name evidence="1" type="ORF">S01H1_49196</name>
</gene>